<dbReference type="Pfam" id="PF00097">
    <property type="entry name" value="zf-C3HC4"/>
    <property type="match status" value="1"/>
</dbReference>
<dbReference type="EC" id="2.3.2.27" evidence="4"/>
<proteinExistence type="predicted"/>
<feature type="region of interest" description="Disordered" evidence="12">
    <location>
        <begin position="88"/>
        <end position="124"/>
    </location>
</feature>
<dbReference type="InterPro" id="IPR045103">
    <property type="entry name" value="RNF5/RNF185-like"/>
</dbReference>
<evidence type="ECO:0000256" key="6">
    <source>
        <dbReference type="ARBA" id="ARBA00022723"/>
    </source>
</evidence>
<keyword evidence="9" id="KW-0862">Zinc</keyword>
<dbReference type="GO" id="GO:0006511">
    <property type="term" value="P:ubiquitin-dependent protein catabolic process"/>
    <property type="evidence" value="ECO:0007669"/>
    <property type="project" value="InterPro"/>
</dbReference>
<dbReference type="InterPro" id="IPR013083">
    <property type="entry name" value="Znf_RING/FYVE/PHD"/>
</dbReference>
<comment type="caution">
    <text evidence="14">The sequence shown here is derived from an EMBL/GenBank/DDBJ whole genome shotgun (WGS) entry which is preliminary data.</text>
</comment>
<keyword evidence="7 11" id="KW-0863">Zinc-finger</keyword>
<dbReference type="InterPro" id="IPR017907">
    <property type="entry name" value="Znf_RING_CS"/>
</dbReference>
<evidence type="ECO:0000259" key="13">
    <source>
        <dbReference type="PROSITE" id="PS50089"/>
    </source>
</evidence>
<dbReference type="GO" id="GO:0008270">
    <property type="term" value="F:zinc ion binding"/>
    <property type="evidence" value="ECO:0007669"/>
    <property type="project" value="UniProtKB-KW"/>
</dbReference>
<name>A0AAV9Y3J9_9CRYT</name>
<evidence type="ECO:0000256" key="12">
    <source>
        <dbReference type="SAM" id="MobiDB-lite"/>
    </source>
</evidence>
<evidence type="ECO:0000256" key="10">
    <source>
        <dbReference type="ARBA" id="ARBA00023136"/>
    </source>
</evidence>
<organism evidence="14 15">
    <name type="scientific">Cryptosporidium xiaoi</name>
    <dbReference type="NCBI Taxonomy" id="659607"/>
    <lineage>
        <taxon>Eukaryota</taxon>
        <taxon>Sar</taxon>
        <taxon>Alveolata</taxon>
        <taxon>Apicomplexa</taxon>
        <taxon>Conoidasida</taxon>
        <taxon>Coccidia</taxon>
        <taxon>Eucoccidiorida</taxon>
        <taxon>Eimeriorina</taxon>
        <taxon>Cryptosporidiidae</taxon>
        <taxon>Cryptosporidium</taxon>
    </lineage>
</organism>
<keyword evidence="8" id="KW-0833">Ubl conjugation pathway</keyword>
<evidence type="ECO:0000256" key="2">
    <source>
        <dbReference type="ARBA" id="ARBA00004308"/>
    </source>
</evidence>
<dbReference type="SUPFAM" id="SSF57850">
    <property type="entry name" value="RING/U-box"/>
    <property type="match status" value="1"/>
</dbReference>
<dbReference type="Gene3D" id="3.30.40.10">
    <property type="entry name" value="Zinc/RING finger domain, C3HC4 (zinc finger)"/>
    <property type="match status" value="1"/>
</dbReference>
<evidence type="ECO:0000256" key="3">
    <source>
        <dbReference type="ARBA" id="ARBA00004906"/>
    </source>
</evidence>
<dbReference type="PROSITE" id="PS50089">
    <property type="entry name" value="ZF_RING_2"/>
    <property type="match status" value="1"/>
</dbReference>
<keyword evidence="10" id="KW-0472">Membrane</keyword>
<evidence type="ECO:0000256" key="8">
    <source>
        <dbReference type="ARBA" id="ARBA00022786"/>
    </source>
</evidence>
<dbReference type="EMBL" id="JAWDEY010000002">
    <property type="protein sequence ID" value="KAK6591132.1"/>
    <property type="molecule type" value="Genomic_DNA"/>
</dbReference>
<keyword evidence="5" id="KW-0808">Transferase</keyword>
<accession>A0AAV9Y3J9</accession>
<dbReference type="SMART" id="SM00184">
    <property type="entry name" value="RING"/>
    <property type="match status" value="1"/>
</dbReference>
<dbReference type="PROSITE" id="PS00518">
    <property type="entry name" value="ZF_RING_1"/>
    <property type="match status" value="1"/>
</dbReference>
<protein>
    <recommendedName>
        <fullName evidence="4">RING-type E3 ubiquitin transferase</fullName>
        <ecNumber evidence="4">2.3.2.27</ecNumber>
    </recommendedName>
</protein>
<dbReference type="Proteomes" id="UP001311799">
    <property type="component" value="Unassembled WGS sequence"/>
</dbReference>
<reference evidence="14 15" key="1">
    <citation type="submission" date="2023-10" db="EMBL/GenBank/DDBJ databases">
        <title>Comparative genomics analysis reveals potential genetic determinants of host preference in Cryptosporidium xiaoi.</title>
        <authorList>
            <person name="Xiao L."/>
            <person name="Li J."/>
        </authorList>
    </citation>
    <scope>NUCLEOTIDE SEQUENCE [LARGE SCALE GENOMIC DNA]</scope>
    <source>
        <strain evidence="14 15">52996</strain>
    </source>
</reference>
<comment type="pathway">
    <text evidence="3">Protein modification; protein ubiquitination.</text>
</comment>
<dbReference type="PANTHER" id="PTHR12313">
    <property type="entry name" value="E3 UBIQUITIN-PROTEIN LIGASE RNF5-RELATED"/>
    <property type="match status" value="1"/>
</dbReference>
<keyword evidence="15" id="KW-1185">Reference proteome</keyword>
<dbReference type="GO" id="GO:0061630">
    <property type="term" value="F:ubiquitin protein ligase activity"/>
    <property type="evidence" value="ECO:0007669"/>
    <property type="project" value="UniProtKB-EC"/>
</dbReference>
<dbReference type="InterPro" id="IPR018957">
    <property type="entry name" value="Znf_C3HC4_RING-type"/>
</dbReference>
<evidence type="ECO:0000256" key="7">
    <source>
        <dbReference type="ARBA" id="ARBA00022771"/>
    </source>
</evidence>
<gene>
    <name evidence="14" type="ORF">RS030_111729</name>
</gene>
<evidence type="ECO:0000313" key="14">
    <source>
        <dbReference type="EMBL" id="KAK6591132.1"/>
    </source>
</evidence>
<dbReference type="InterPro" id="IPR001841">
    <property type="entry name" value="Znf_RING"/>
</dbReference>
<comment type="catalytic activity">
    <reaction evidence="1">
        <text>S-ubiquitinyl-[E2 ubiquitin-conjugating enzyme]-L-cysteine + [acceptor protein]-L-lysine = [E2 ubiquitin-conjugating enzyme]-L-cysteine + N(6)-ubiquitinyl-[acceptor protein]-L-lysine.</text>
        <dbReference type="EC" id="2.3.2.27"/>
    </reaction>
</comment>
<dbReference type="GO" id="GO:0005783">
    <property type="term" value="C:endoplasmic reticulum"/>
    <property type="evidence" value="ECO:0007669"/>
    <property type="project" value="InterPro"/>
</dbReference>
<keyword evidence="6" id="KW-0479">Metal-binding</keyword>
<evidence type="ECO:0000256" key="1">
    <source>
        <dbReference type="ARBA" id="ARBA00000900"/>
    </source>
</evidence>
<feature type="compositionally biased region" description="Basic and acidic residues" evidence="12">
    <location>
        <begin position="105"/>
        <end position="120"/>
    </location>
</feature>
<evidence type="ECO:0000256" key="5">
    <source>
        <dbReference type="ARBA" id="ARBA00022679"/>
    </source>
</evidence>
<evidence type="ECO:0000256" key="11">
    <source>
        <dbReference type="PROSITE-ProRule" id="PRU00175"/>
    </source>
</evidence>
<evidence type="ECO:0000256" key="4">
    <source>
        <dbReference type="ARBA" id="ARBA00012483"/>
    </source>
</evidence>
<comment type="subcellular location">
    <subcellularLocation>
        <location evidence="2">Endomembrane system</location>
    </subcellularLocation>
</comment>
<evidence type="ECO:0000313" key="15">
    <source>
        <dbReference type="Proteomes" id="UP001311799"/>
    </source>
</evidence>
<sequence length="182" mass="21174">MERISNNVDKSKIKTLNSSENISNKHESSIPSSSFECNICFENAFEPVVTRCGHLYCWNCIYLWLDRGYGDCPVCKAGVTQENVIPLYGRGSDSSDPRKKTKPRPRAERPEPRQRERNDYSQRTFPNTDFTFNLSSLSLLTIFGNPIYTLIGLVVSQRFFLYEFQRAFQYSNRVNSYQTFQF</sequence>
<feature type="domain" description="RING-type" evidence="13">
    <location>
        <begin position="37"/>
        <end position="76"/>
    </location>
</feature>
<dbReference type="AlphaFoldDB" id="A0AAV9Y3J9"/>
<evidence type="ECO:0000256" key="9">
    <source>
        <dbReference type="ARBA" id="ARBA00022833"/>
    </source>
</evidence>